<sequence>MPQMFPSMMVSYYSLFVMIMVVMFSALYWITLLDYENVDNTFNVTLKSSSLFKW</sequence>
<evidence type="ECO:0000313" key="2">
    <source>
        <dbReference type="EMBL" id="AYC65889.1"/>
    </source>
</evidence>
<dbReference type="AlphaFoldDB" id="A0A386B2K7"/>
<geneLocation type="mitochondrion" evidence="2"/>
<dbReference type="EMBL" id="MH001227">
    <property type="protein sequence ID" value="AYC65889.1"/>
    <property type="molecule type" value="Genomic_DNA"/>
</dbReference>
<proteinExistence type="predicted"/>
<protein>
    <submittedName>
        <fullName evidence="2">ATP synthase F0 subunit 8</fullName>
    </submittedName>
</protein>
<name>A0A386B2K7_9NEOP</name>
<feature type="transmembrane region" description="Helical" evidence="1">
    <location>
        <begin position="12"/>
        <end position="30"/>
    </location>
</feature>
<evidence type="ECO:0000256" key="1">
    <source>
        <dbReference type="SAM" id="Phobius"/>
    </source>
</evidence>
<accession>A0A386B2K7</accession>
<organism evidence="2">
    <name type="scientific">Amyrsidea minuta</name>
    <dbReference type="NCBI Taxonomy" id="2364307"/>
    <lineage>
        <taxon>Eukaryota</taxon>
        <taxon>Metazoa</taxon>
        <taxon>Ecdysozoa</taxon>
        <taxon>Arthropoda</taxon>
        <taxon>Hexapoda</taxon>
        <taxon>Insecta</taxon>
        <taxon>Pterygota</taxon>
        <taxon>Neoptera</taxon>
        <taxon>Paraneoptera</taxon>
        <taxon>Psocodea</taxon>
        <taxon>Troctomorpha</taxon>
        <taxon>Phthiraptera</taxon>
        <taxon>Amblycera</taxon>
        <taxon>Menoponidae</taxon>
        <taxon>Amyrsidea</taxon>
    </lineage>
</organism>
<keyword evidence="1" id="KW-0812">Transmembrane</keyword>
<gene>
    <name evidence="2" type="primary">ATP8</name>
</gene>
<keyword evidence="1" id="KW-0472">Membrane</keyword>
<reference evidence="2" key="1">
    <citation type="journal article" date="2018" name="Syst. Biol.">
        <title>Mitochondrial Genome Fragmentation Unites the Parasitic Lice of Eutherian Mammals.</title>
        <authorList>
            <person name="Song F."/>
            <person name="Li H."/>
            <person name="Liu G.-H."/>
            <person name="Wang W."/>
            <person name="James P."/>
            <person name="Colwell D.D."/>
            <person name="Tran A."/>
            <person name="Gong S."/>
            <person name="Cai W."/>
            <person name="Shao R."/>
        </authorList>
    </citation>
    <scope>NUCLEOTIDE SEQUENCE</scope>
</reference>
<keyword evidence="1" id="KW-1133">Transmembrane helix</keyword>
<keyword evidence="2" id="KW-0496">Mitochondrion</keyword>